<keyword evidence="15" id="KW-1185">Reference proteome</keyword>
<evidence type="ECO:0000256" key="1">
    <source>
        <dbReference type="ARBA" id="ARBA00000085"/>
    </source>
</evidence>
<evidence type="ECO:0000256" key="7">
    <source>
        <dbReference type="ARBA" id="ARBA00022777"/>
    </source>
</evidence>
<dbReference type="Pfam" id="PF00672">
    <property type="entry name" value="HAMP"/>
    <property type="match status" value="1"/>
</dbReference>
<evidence type="ECO:0000256" key="5">
    <source>
        <dbReference type="ARBA" id="ARBA00022679"/>
    </source>
</evidence>
<dbReference type="CDD" id="cd06225">
    <property type="entry name" value="HAMP"/>
    <property type="match status" value="1"/>
</dbReference>
<dbReference type="SUPFAM" id="SSF158472">
    <property type="entry name" value="HAMP domain-like"/>
    <property type="match status" value="1"/>
</dbReference>
<evidence type="ECO:0000256" key="11">
    <source>
        <dbReference type="SAM" id="Phobius"/>
    </source>
</evidence>
<dbReference type="SUPFAM" id="SSF55874">
    <property type="entry name" value="ATPase domain of HSP90 chaperone/DNA topoisomerase II/histidine kinase"/>
    <property type="match status" value="1"/>
</dbReference>
<dbReference type="InterPro" id="IPR003661">
    <property type="entry name" value="HisK_dim/P_dom"/>
</dbReference>
<dbReference type="Gene3D" id="1.10.287.130">
    <property type="match status" value="1"/>
</dbReference>
<keyword evidence="9" id="KW-0902">Two-component regulatory system</keyword>
<feature type="domain" description="Histidine kinase" evidence="12">
    <location>
        <begin position="273"/>
        <end position="481"/>
    </location>
</feature>
<dbReference type="InterPro" id="IPR036097">
    <property type="entry name" value="HisK_dim/P_sf"/>
</dbReference>
<keyword evidence="5" id="KW-0808">Transferase</keyword>
<gene>
    <name evidence="14" type="ORF">ACFOUW_27460</name>
</gene>
<comment type="caution">
    <text evidence="14">The sequence shown here is derived from an EMBL/GenBank/DDBJ whole genome shotgun (WGS) entry which is preliminary data.</text>
</comment>
<dbReference type="SMART" id="SM00388">
    <property type="entry name" value="HisKA"/>
    <property type="match status" value="1"/>
</dbReference>
<dbReference type="PROSITE" id="PS50885">
    <property type="entry name" value="HAMP"/>
    <property type="match status" value="1"/>
</dbReference>
<dbReference type="CDD" id="cd00082">
    <property type="entry name" value="HisKA"/>
    <property type="match status" value="1"/>
</dbReference>
<feature type="transmembrane region" description="Helical" evidence="11">
    <location>
        <begin position="30"/>
        <end position="52"/>
    </location>
</feature>
<dbReference type="PRINTS" id="PR00344">
    <property type="entry name" value="BCTRLSENSOR"/>
</dbReference>
<dbReference type="InterPro" id="IPR003660">
    <property type="entry name" value="HAMP_dom"/>
</dbReference>
<evidence type="ECO:0000256" key="10">
    <source>
        <dbReference type="ARBA" id="ARBA00023136"/>
    </source>
</evidence>
<dbReference type="Pfam" id="PF02518">
    <property type="entry name" value="HATPase_c"/>
    <property type="match status" value="1"/>
</dbReference>
<reference evidence="15" key="1">
    <citation type="journal article" date="2019" name="Int. J. Syst. Evol. Microbiol.">
        <title>The Global Catalogue of Microorganisms (GCM) 10K type strain sequencing project: providing services to taxonomists for standard genome sequencing and annotation.</title>
        <authorList>
            <consortium name="The Broad Institute Genomics Platform"/>
            <consortium name="The Broad Institute Genome Sequencing Center for Infectious Disease"/>
            <person name="Wu L."/>
            <person name="Ma J."/>
        </authorList>
    </citation>
    <scope>NUCLEOTIDE SEQUENCE [LARGE SCALE GENOMIC DNA]</scope>
    <source>
        <strain evidence="15">CGMCC 4.7241</strain>
    </source>
</reference>
<evidence type="ECO:0000256" key="4">
    <source>
        <dbReference type="ARBA" id="ARBA00022553"/>
    </source>
</evidence>
<dbReference type="PANTHER" id="PTHR45436:SF5">
    <property type="entry name" value="SENSOR HISTIDINE KINASE TRCS"/>
    <property type="match status" value="1"/>
</dbReference>
<proteinExistence type="predicted"/>
<evidence type="ECO:0000313" key="14">
    <source>
        <dbReference type="EMBL" id="MFC3764606.1"/>
    </source>
</evidence>
<dbReference type="InterPro" id="IPR036890">
    <property type="entry name" value="HATPase_C_sf"/>
</dbReference>
<evidence type="ECO:0000256" key="2">
    <source>
        <dbReference type="ARBA" id="ARBA00004236"/>
    </source>
</evidence>
<dbReference type="EC" id="2.7.13.3" evidence="3"/>
<evidence type="ECO:0000256" key="3">
    <source>
        <dbReference type="ARBA" id="ARBA00012438"/>
    </source>
</evidence>
<protein>
    <recommendedName>
        <fullName evidence="3">histidine kinase</fullName>
        <ecNumber evidence="3">2.7.13.3</ecNumber>
    </recommendedName>
</protein>
<feature type="domain" description="HAMP" evidence="13">
    <location>
        <begin position="213"/>
        <end position="265"/>
    </location>
</feature>
<evidence type="ECO:0000256" key="9">
    <source>
        <dbReference type="ARBA" id="ARBA00023012"/>
    </source>
</evidence>
<feature type="transmembrane region" description="Helical" evidence="11">
    <location>
        <begin position="192"/>
        <end position="212"/>
    </location>
</feature>
<dbReference type="SUPFAM" id="SSF47384">
    <property type="entry name" value="Homodimeric domain of signal transducing histidine kinase"/>
    <property type="match status" value="1"/>
</dbReference>
<keyword evidence="7 14" id="KW-0418">Kinase</keyword>
<dbReference type="Pfam" id="PF00512">
    <property type="entry name" value="HisKA"/>
    <property type="match status" value="1"/>
</dbReference>
<dbReference type="GO" id="GO:0016301">
    <property type="term" value="F:kinase activity"/>
    <property type="evidence" value="ECO:0007669"/>
    <property type="project" value="UniProtKB-KW"/>
</dbReference>
<keyword evidence="4" id="KW-0597">Phosphoprotein</keyword>
<keyword evidence="10 11" id="KW-0472">Membrane</keyword>
<dbReference type="InterPro" id="IPR050428">
    <property type="entry name" value="TCS_sensor_his_kinase"/>
</dbReference>
<evidence type="ECO:0000256" key="8">
    <source>
        <dbReference type="ARBA" id="ARBA00022989"/>
    </source>
</evidence>
<dbReference type="PANTHER" id="PTHR45436">
    <property type="entry name" value="SENSOR HISTIDINE KINASE YKOH"/>
    <property type="match status" value="1"/>
</dbReference>
<dbReference type="Proteomes" id="UP001595699">
    <property type="component" value="Unassembled WGS sequence"/>
</dbReference>
<accession>A0ABV7YGY8</accession>
<dbReference type="InterPro" id="IPR003594">
    <property type="entry name" value="HATPase_dom"/>
</dbReference>
<keyword evidence="6 11" id="KW-0812">Transmembrane</keyword>
<organism evidence="14 15">
    <name type="scientific">Tenggerimyces flavus</name>
    <dbReference type="NCBI Taxonomy" id="1708749"/>
    <lineage>
        <taxon>Bacteria</taxon>
        <taxon>Bacillati</taxon>
        <taxon>Actinomycetota</taxon>
        <taxon>Actinomycetes</taxon>
        <taxon>Propionibacteriales</taxon>
        <taxon>Nocardioidaceae</taxon>
        <taxon>Tenggerimyces</taxon>
    </lineage>
</organism>
<dbReference type="InterPro" id="IPR005467">
    <property type="entry name" value="His_kinase_dom"/>
</dbReference>
<comment type="subcellular location">
    <subcellularLocation>
        <location evidence="2">Cell membrane</location>
    </subcellularLocation>
</comment>
<dbReference type="Gene3D" id="6.10.340.10">
    <property type="match status" value="1"/>
</dbReference>
<dbReference type="SMART" id="SM00387">
    <property type="entry name" value="HATPase_c"/>
    <property type="match status" value="1"/>
</dbReference>
<sequence length="500" mass="55048">MMVEPTERAGALRGLGRSVSDLVHSVRARILAWVILLMSLGMSGAAGVAYVLEDQRIDQRINASLQQEIREFAEFEESGIDPGTGESFASIERLLYVAMRRNVPDEHQTLAGFMPGKEPFHPLDGDLPLHFDPAFQDLVTRSDEPAYGQYESARGMVRFATMPVVQGAERGTFVVAYFAESEHAELIEVIRIYSIAAVGVLVVVGLVTWLSAGRLLRPIREVRRTAQQISETDLSLRMAETGKDDVAELARTFNAMLDRLETAFATQREFLDDAGHELRTPITIVRGHLELLDVSDPADAAETRALLLDELDRMSRLVEDLIVLAKAERPDFLQIDLVDIGRLTDDVVDKARALGNRRWRIEARTSAAVIADRHRLTQALVQLAENAVKFSGPDDEVLIGSSADGSWVRLWVRDFGPGVAPEHAERIFERFQRTEGSQRTGGSGLGLAIVRAIAEAHGGSAWVESRVGRGATFLLRIPYATVVPPAIGEPDVVFQRTGPA</sequence>
<comment type="catalytic activity">
    <reaction evidence="1">
        <text>ATP + protein L-histidine = ADP + protein N-phospho-L-histidine.</text>
        <dbReference type="EC" id="2.7.13.3"/>
    </reaction>
</comment>
<dbReference type="InterPro" id="IPR004358">
    <property type="entry name" value="Sig_transdc_His_kin-like_C"/>
</dbReference>
<name>A0ABV7YGY8_9ACTN</name>
<dbReference type="SMART" id="SM00304">
    <property type="entry name" value="HAMP"/>
    <property type="match status" value="1"/>
</dbReference>
<dbReference type="Gene3D" id="3.30.565.10">
    <property type="entry name" value="Histidine kinase-like ATPase, C-terminal domain"/>
    <property type="match status" value="1"/>
</dbReference>
<dbReference type="RefSeq" id="WP_205116300.1">
    <property type="nucleotide sequence ID" value="NZ_JAFBCM010000001.1"/>
</dbReference>
<dbReference type="PROSITE" id="PS50109">
    <property type="entry name" value="HIS_KIN"/>
    <property type="match status" value="1"/>
</dbReference>
<dbReference type="EMBL" id="JBHRZH010000030">
    <property type="protein sequence ID" value="MFC3764606.1"/>
    <property type="molecule type" value="Genomic_DNA"/>
</dbReference>
<evidence type="ECO:0000259" key="13">
    <source>
        <dbReference type="PROSITE" id="PS50885"/>
    </source>
</evidence>
<evidence type="ECO:0000313" key="15">
    <source>
        <dbReference type="Proteomes" id="UP001595699"/>
    </source>
</evidence>
<keyword evidence="8 11" id="KW-1133">Transmembrane helix</keyword>
<dbReference type="CDD" id="cd00075">
    <property type="entry name" value="HATPase"/>
    <property type="match status" value="1"/>
</dbReference>
<evidence type="ECO:0000256" key="6">
    <source>
        <dbReference type="ARBA" id="ARBA00022692"/>
    </source>
</evidence>
<evidence type="ECO:0000259" key="12">
    <source>
        <dbReference type="PROSITE" id="PS50109"/>
    </source>
</evidence>